<sequence length="599" mass="66032">MDSCRRHSTLPWAIALTWSIICVNAFTTSAERLGDLSDYELASFDNPDILDKTQRRASKFNHFALSDHGDVYVGAVNWLYRLESSLKMIQNVSTCDDSRPDSVMPCHLTNNYNKILVVDSTRPNSLITCGGVYDGICQLRQLQDISNVMMESVPNVAGFEDASTVSMIALGKDGQEMLYVAVTYTGENVNDQGNFPTIARRTLEINRYDQSSLLSAIQRDDSIFFNDPAKHTIFSIKYVAAFAHSGFTYFVASQKEDLNSAQFVTKMSRVCQCGPNLDAYTEITLQCSGSDGSVYSLVQAAHFGPAGPDLAASLGLHADEQVVYTVFAKNQGAPGTSDVPIDHSALCVYRMTDILAAFREAVRGCIQDGNTYSINYLEGSFCSTFGIPILDRYFCIPLTDDAIQTPLFQYAKGIAPVPTTAIIELPGTLMSSIIITIEFNHTIALIGTSRGDLLKVHMESSTASRLYERIGVDTSPVLQDVKVNESTRVLLLLTEQKLVKLREENCGQYTTCGTCIGTDAGNDGDPYCGWCTLKRRCTRYSDCPSADVSTRWLAYNAAINITDVAPYDNLPITVTEQQVRDRCIEITSNLQICYGMIQK</sequence>
<dbReference type="GO" id="GO:0005886">
    <property type="term" value="C:plasma membrane"/>
    <property type="evidence" value="ECO:0007669"/>
    <property type="project" value="TreeGrafter"/>
</dbReference>
<evidence type="ECO:0000256" key="1">
    <source>
        <dbReference type="ARBA" id="ARBA00004370"/>
    </source>
</evidence>
<dbReference type="InterPro" id="IPR016201">
    <property type="entry name" value="PSI"/>
</dbReference>
<name>A0A914AJM3_PATMI</name>
<protein>
    <recommendedName>
        <fullName evidence="7">Sema domain-containing protein</fullName>
    </recommendedName>
</protein>
<proteinExistence type="predicted"/>
<dbReference type="RefSeq" id="XP_038069319.1">
    <property type="nucleotide sequence ID" value="XM_038213391.1"/>
</dbReference>
<keyword evidence="6" id="KW-0732">Signal</keyword>
<dbReference type="EnsemblMetazoa" id="XM_038213391.1">
    <property type="protein sequence ID" value="XP_038069319.1"/>
    <property type="gene ID" value="LOC119738487"/>
</dbReference>
<evidence type="ECO:0000256" key="5">
    <source>
        <dbReference type="PROSITE-ProRule" id="PRU00352"/>
    </source>
</evidence>
<dbReference type="InterPro" id="IPR015943">
    <property type="entry name" value="WD40/YVTN_repeat-like_dom_sf"/>
</dbReference>
<dbReference type="SUPFAM" id="SSF101912">
    <property type="entry name" value="Sema domain"/>
    <property type="match status" value="1"/>
</dbReference>
<keyword evidence="3" id="KW-1015">Disulfide bond</keyword>
<dbReference type="GO" id="GO:0017154">
    <property type="term" value="F:semaphorin receptor activity"/>
    <property type="evidence" value="ECO:0007669"/>
    <property type="project" value="InterPro"/>
</dbReference>
<comment type="subcellular location">
    <subcellularLocation>
        <location evidence="1">Membrane</location>
    </subcellularLocation>
</comment>
<dbReference type="GO" id="GO:0050772">
    <property type="term" value="P:positive regulation of axonogenesis"/>
    <property type="evidence" value="ECO:0007669"/>
    <property type="project" value="TreeGrafter"/>
</dbReference>
<accession>A0A914AJM3</accession>
<dbReference type="GO" id="GO:0008360">
    <property type="term" value="P:regulation of cell shape"/>
    <property type="evidence" value="ECO:0007669"/>
    <property type="project" value="TreeGrafter"/>
</dbReference>
<keyword evidence="9" id="KW-1185">Reference proteome</keyword>
<dbReference type="RefSeq" id="XP_038063619.1">
    <property type="nucleotide sequence ID" value="XM_038207691.1"/>
</dbReference>
<evidence type="ECO:0000313" key="9">
    <source>
        <dbReference type="Proteomes" id="UP000887568"/>
    </source>
</evidence>
<keyword evidence="4" id="KW-0325">Glycoprotein</keyword>
<dbReference type="Gene3D" id="3.30.1680.10">
    <property type="entry name" value="ligand-binding face of the semaphorins, domain 2"/>
    <property type="match status" value="1"/>
</dbReference>
<dbReference type="OrthoDB" id="125363at2759"/>
<dbReference type="Gene3D" id="2.130.10.10">
    <property type="entry name" value="YVTN repeat-like/Quinoprotein amine dehydrogenase"/>
    <property type="match status" value="1"/>
</dbReference>
<dbReference type="Pfam" id="PF01437">
    <property type="entry name" value="PSI"/>
    <property type="match status" value="1"/>
</dbReference>
<dbReference type="GeneID" id="119734282"/>
<dbReference type="SMART" id="SM00423">
    <property type="entry name" value="PSI"/>
    <property type="match status" value="1"/>
</dbReference>
<dbReference type="GO" id="GO:0030334">
    <property type="term" value="P:regulation of cell migration"/>
    <property type="evidence" value="ECO:0007669"/>
    <property type="project" value="TreeGrafter"/>
</dbReference>
<evidence type="ECO:0000256" key="4">
    <source>
        <dbReference type="ARBA" id="ARBA00023180"/>
    </source>
</evidence>
<dbReference type="PANTHER" id="PTHR22625">
    <property type="entry name" value="PLEXIN"/>
    <property type="match status" value="1"/>
</dbReference>
<organism evidence="8 9">
    <name type="scientific">Patiria miniata</name>
    <name type="common">Bat star</name>
    <name type="synonym">Asterina miniata</name>
    <dbReference type="NCBI Taxonomy" id="46514"/>
    <lineage>
        <taxon>Eukaryota</taxon>
        <taxon>Metazoa</taxon>
        <taxon>Echinodermata</taxon>
        <taxon>Eleutherozoa</taxon>
        <taxon>Asterozoa</taxon>
        <taxon>Asteroidea</taxon>
        <taxon>Valvatacea</taxon>
        <taxon>Valvatida</taxon>
        <taxon>Asterinidae</taxon>
        <taxon>Patiria</taxon>
    </lineage>
</organism>
<evidence type="ECO:0000256" key="6">
    <source>
        <dbReference type="SAM" id="SignalP"/>
    </source>
</evidence>
<dbReference type="PROSITE" id="PS51004">
    <property type="entry name" value="SEMA"/>
    <property type="match status" value="1"/>
</dbReference>
<dbReference type="Pfam" id="PF01403">
    <property type="entry name" value="Sema"/>
    <property type="match status" value="1"/>
</dbReference>
<evidence type="ECO:0000256" key="3">
    <source>
        <dbReference type="ARBA" id="ARBA00023157"/>
    </source>
</evidence>
<dbReference type="GeneID" id="119738487"/>
<dbReference type="GO" id="GO:0007162">
    <property type="term" value="P:negative regulation of cell adhesion"/>
    <property type="evidence" value="ECO:0007669"/>
    <property type="project" value="TreeGrafter"/>
</dbReference>
<dbReference type="Proteomes" id="UP000887568">
    <property type="component" value="Unplaced"/>
</dbReference>
<keyword evidence="2" id="KW-0472">Membrane</keyword>
<dbReference type="InterPro" id="IPR001627">
    <property type="entry name" value="Semap_dom"/>
</dbReference>
<dbReference type="CDD" id="cd11236">
    <property type="entry name" value="Sema_plexin_like"/>
    <property type="match status" value="1"/>
</dbReference>
<dbReference type="PANTHER" id="PTHR22625:SF44">
    <property type="entry name" value="PLEXIN-B"/>
    <property type="match status" value="1"/>
</dbReference>
<feature type="domain" description="Sema" evidence="7">
    <location>
        <begin position="25"/>
        <end position="503"/>
    </location>
</feature>
<feature type="chain" id="PRO_5038275720" description="Sema domain-containing protein" evidence="6">
    <location>
        <begin position="26"/>
        <end position="599"/>
    </location>
</feature>
<dbReference type="SUPFAM" id="SSF103575">
    <property type="entry name" value="Plexin repeat"/>
    <property type="match status" value="1"/>
</dbReference>
<evidence type="ECO:0000256" key="2">
    <source>
        <dbReference type="ARBA" id="ARBA00023136"/>
    </source>
</evidence>
<reference evidence="8" key="1">
    <citation type="submission" date="2022-11" db="UniProtKB">
        <authorList>
            <consortium name="EnsemblMetazoa"/>
        </authorList>
    </citation>
    <scope>IDENTIFICATION</scope>
</reference>
<dbReference type="InterPro" id="IPR036352">
    <property type="entry name" value="Semap_dom_sf"/>
</dbReference>
<comment type="caution">
    <text evidence="5">Lacks conserved residue(s) required for the propagation of feature annotation.</text>
</comment>
<dbReference type="AlphaFoldDB" id="A0A914AJM3"/>
<dbReference type="InterPro" id="IPR031148">
    <property type="entry name" value="Plexin"/>
</dbReference>
<dbReference type="GO" id="GO:0002116">
    <property type="term" value="C:semaphorin receptor complex"/>
    <property type="evidence" value="ECO:0007669"/>
    <property type="project" value="TreeGrafter"/>
</dbReference>
<feature type="signal peptide" evidence="6">
    <location>
        <begin position="1"/>
        <end position="25"/>
    </location>
</feature>
<evidence type="ECO:0000259" key="7">
    <source>
        <dbReference type="PROSITE" id="PS51004"/>
    </source>
</evidence>
<dbReference type="EnsemblMetazoa" id="XM_038207691.1">
    <property type="protein sequence ID" value="XP_038063619.1"/>
    <property type="gene ID" value="LOC119734282"/>
</dbReference>
<dbReference type="OMA" id="CVECIGE"/>
<dbReference type="SMART" id="SM00630">
    <property type="entry name" value="Sema"/>
    <property type="match status" value="1"/>
</dbReference>
<evidence type="ECO:0000313" key="8">
    <source>
        <dbReference type="EnsemblMetazoa" id="XP_038063619.1"/>
    </source>
</evidence>
<dbReference type="InterPro" id="IPR002165">
    <property type="entry name" value="Plexin_repeat"/>
</dbReference>